<sequence length="566" mass="62721">MRRLDKYYANWLKVIKVRELLIAAYATGAACIGSNPMEVVKTRMQLQGELAMKSGQNIHYRNFAHAFYTICQTEGLGGIQRGLIPGISYQAAMNGPRLGLFEPLQTLFGAADPSRATYPVLNILAGASSGVVGAIFGSPFSIVKTRIQATSSSNTNGKYHYTGMIDGFRQILRAEGITGFFRGLTATVPRLAIGSAIQLSTYAQTKNVVTAAGFEDGLMVHLGSSTVSGLAVTTAINPLDVISTRLYSQRVINGKGELYDSVTDSIRKTYKAEGFRGFYKGWTAHYLRLNVEFSDNLLITAMRLPGRVTVQVVGWQLAFETPKRNASHVVYRTVIISGSSFHEQLIRYRDFRRFHRQSKGFWKRVVETKFPSLTWMRKKASTDFIIKRQFMLNAYFEELCRTELPPRAQKALIRLLRLDGSTKEASGELPREAFVGPSNDSRQVTSAITATVIKEDATCEPSSQDESNAAKFEKPESPDFSPESGSHSISIDPFVSSTKDCNDPQSIYLPTQKKDLNEGSSRRRSSFLASPSSRVFVNGSIALLSSIKNLFGRANELETYALDYVR</sequence>
<dbReference type="InterPro" id="IPR001683">
    <property type="entry name" value="PX_dom"/>
</dbReference>
<evidence type="ECO:0000256" key="7">
    <source>
        <dbReference type="ARBA" id="ARBA00022989"/>
    </source>
</evidence>
<dbReference type="Gene3D" id="1.50.40.10">
    <property type="entry name" value="Mitochondrial carrier domain"/>
    <property type="match status" value="1"/>
</dbReference>
<dbReference type="InterPro" id="IPR023395">
    <property type="entry name" value="MCP_dom_sf"/>
</dbReference>
<dbReference type="InParanoid" id="A0A024G0P3"/>
<dbReference type="SUPFAM" id="SSF64268">
    <property type="entry name" value="PX domain"/>
    <property type="match status" value="1"/>
</dbReference>
<dbReference type="EMBL" id="CAIX01000008">
    <property type="protein sequence ID" value="CCI40382.1"/>
    <property type="molecule type" value="Genomic_DNA"/>
</dbReference>
<evidence type="ECO:0000256" key="11">
    <source>
        <dbReference type="RuleBase" id="RU000488"/>
    </source>
</evidence>
<accession>A0A024G0P3</accession>
<evidence type="ECO:0000256" key="2">
    <source>
        <dbReference type="ARBA" id="ARBA00006375"/>
    </source>
</evidence>
<dbReference type="InterPro" id="IPR036871">
    <property type="entry name" value="PX_dom_sf"/>
</dbReference>
<dbReference type="AlphaFoldDB" id="A0A024G0P3"/>
<feature type="repeat" description="Solcar" evidence="10">
    <location>
        <begin position="18"/>
        <end position="107"/>
    </location>
</feature>
<keyword evidence="9 10" id="KW-0472">Membrane</keyword>
<keyword evidence="7" id="KW-1133">Transmembrane helix</keyword>
<evidence type="ECO:0000256" key="5">
    <source>
        <dbReference type="ARBA" id="ARBA00022737"/>
    </source>
</evidence>
<evidence type="ECO:0000256" key="12">
    <source>
        <dbReference type="SAM" id="MobiDB-lite"/>
    </source>
</evidence>
<reference evidence="14 15" key="1">
    <citation type="submission" date="2012-05" db="EMBL/GenBank/DDBJ databases">
        <title>Recombination and specialization in a pathogen metapopulation.</title>
        <authorList>
            <person name="Gardiner A."/>
            <person name="Kemen E."/>
            <person name="Schultz-Larsen T."/>
            <person name="MacLean D."/>
            <person name="Van Oosterhout C."/>
            <person name="Jones J.D.G."/>
        </authorList>
    </citation>
    <scope>NUCLEOTIDE SEQUENCE [LARGE SCALE GENOMIC DNA]</scope>
    <source>
        <strain evidence="14 15">Ac Nc2</strain>
    </source>
</reference>
<evidence type="ECO:0000256" key="10">
    <source>
        <dbReference type="PROSITE-ProRule" id="PRU00282"/>
    </source>
</evidence>
<evidence type="ECO:0000256" key="6">
    <source>
        <dbReference type="ARBA" id="ARBA00022792"/>
    </source>
</evidence>
<keyword evidence="8" id="KW-0496">Mitochondrion</keyword>
<keyword evidence="5" id="KW-0677">Repeat</keyword>
<evidence type="ECO:0000313" key="15">
    <source>
        <dbReference type="Proteomes" id="UP000053237"/>
    </source>
</evidence>
<keyword evidence="4 10" id="KW-0812">Transmembrane</keyword>
<dbReference type="InterPro" id="IPR018108">
    <property type="entry name" value="MCP_transmembrane"/>
</dbReference>
<comment type="caution">
    <text evidence="14">The sequence shown here is derived from an EMBL/GenBank/DDBJ whole genome shotgun (WGS) entry which is preliminary data.</text>
</comment>
<name>A0A024G0P3_9STRA</name>
<protein>
    <recommendedName>
        <fullName evidence="13">PX domain-containing protein</fullName>
    </recommendedName>
</protein>
<proteinExistence type="inferred from homology"/>
<evidence type="ECO:0000256" key="4">
    <source>
        <dbReference type="ARBA" id="ARBA00022692"/>
    </source>
</evidence>
<dbReference type="Pfam" id="PF00153">
    <property type="entry name" value="Mito_carr"/>
    <property type="match status" value="3"/>
</dbReference>
<evidence type="ECO:0000259" key="13">
    <source>
        <dbReference type="Pfam" id="PF00787"/>
    </source>
</evidence>
<dbReference type="Pfam" id="PF00787">
    <property type="entry name" value="PX"/>
    <property type="match status" value="1"/>
</dbReference>
<feature type="repeat" description="Solcar" evidence="10">
    <location>
        <begin position="216"/>
        <end position="306"/>
    </location>
</feature>
<dbReference type="CDD" id="cd06093">
    <property type="entry name" value="PX_domain"/>
    <property type="match status" value="1"/>
</dbReference>
<dbReference type="Gene3D" id="3.30.1520.10">
    <property type="entry name" value="Phox-like domain"/>
    <property type="match status" value="1"/>
</dbReference>
<keyword evidence="3 11" id="KW-0813">Transport</keyword>
<keyword evidence="6" id="KW-0999">Mitochondrion inner membrane</keyword>
<evidence type="ECO:0000313" key="14">
    <source>
        <dbReference type="EMBL" id="CCI40382.1"/>
    </source>
</evidence>
<dbReference type="Proteomes" id="UP000053237">
    <property type="component" value="Unassembled WGS sequence"/>
</dbReference>
<feature type="domain" description="PX" evidence="13">
    <location>
        <begin position="347"/>
        <end position="404"/>
    </location>
</feature>
<dbReference type="InterPro" id="IPR051508">
    <property type="entry name" value="Mito_Carrier_Antiporter"/>
</dbReference>
<comment type="similarity">
    <text evidence="2 11">Belongs to the mitochondrial carrier (TC 2.A.29) family.</text>
</comment>
<gene>
    <name evidence="14" type="ORF">BN9_011660</name>
</gene>
<organism evidence="14 15">
    <name type="scientific">Albugo candida</name>
    <dbReference type="NCBI Taxonomy" id="65357"/>
    <lineage>
        <taxon>Eukaryota</taxon>
        <taxon>Sar</taxon>
        <taxon>Stramenopiles</taxon>
        <taxon>Oomycota</taxon>
        <taxon>Peronosporomycetes</taxon>
        <taxon>Albuginales</taxon>
        <taxon>Albuginaceae</taxon>
        <taxon>Albugo</taxon>
    </lineage>
</organism>
<dbReference type="PANTHER" id="PTHR45928:SF1">
    <property type="entry name" value="RE38146P"/>
    <property type="match status" value="1"/>
</dbReference>
<comment type="subcellular location">
    <subcellularLocation>
        <location evidence="1">Mitochondrion inner membrane</location>
        <topology evidence="1">Multi-pass membrane protein</topology>
    </subcellularLocation>
</comment>
<dbReference type="GO" id="GO:0035091">
    <property type="term" value="F:phosphatidylinositol binding"/>
    <property type="evidence" value="ECO:0007669"/>
    <property type="project" value="InterPro"/>
</dbReference>
<feature type="region of interest" description="Disordered" evidence="12">
    <location>
        <begin position="456"/>
        <end position="525"/>
    </location>
</feature>
<evidence type="ECO:0000256" key="9">
    <source>
        <dbReference type="ARBA" id="ARBA00023136"/>
    </source>
</evidence>
<feature type="compositionally biased region" description="Polar residues" evidence="12">
    <location>
        <begin position="483"/>
        <end position="509"/>
    </location>
</feature>
<feature type="repeat" description="Solcar" evidence="10">
    <location>
        <begin position="117"/>
        <end position="208"/>
    </location>
</feature>
<dbReference type="PROSITE" id="PS50920">
    <property type="entry name" value="SOLCAR"/>
    <property type="match status" value="3"/>
</dbReference>
<evidence type="ECO:0000256" key="8">
    <source>
        <dbReference type="ARBA" id="ARBA00023128"/>
    </source>
</evidence>
<dbReference type="SUPFAM" id="SSF103506">
    <property type="entry name" value="Mitochondrial carrier"/>
    <property type="match status" value="1"/>
</dbReference>
<dbReference type="PROSITE" id="PS51257">
    <property type="entry name" value="PROKAR_LIPOPROTEIN"/>
    <property type="match status" value="1"/>
</dbReference>
<dbReference type="STRING" id="65357.A0A024G0P3"/>
<keyword evidence="15" id="KW-1185">Reference proteome</keyword>
<feature type="compositionally biased region" description="Basic and acidic residues" evidence="12">
    <location>
        <begin position="512"/>
        <end position="521"/>
    </location>
</feature>
<evidence type="ECO:0000256" key="3">
    <source>
        <dbReference type="ARBA" id="ARBA00022448"/>
    </source>
</evidence>
<dbReference type="OrthoDB" id="6703404at2759"/>
<evidence type="ECO:0000256" key="1">
    <source>
        <dbReference type="ARBA" id="ARBA00004448"/>
    </source>
</evidence>
<dbReference type="PANTHER" id="PTHR45928">
    <property type="entry name" value="RE38146P"/>
    <property type="match status" value="1"/>
</dbReference>
<dbReference type="GO" id="GO:0005743">
    <property type="term" value="C:mitochondrial inner membrane"/>
    <property type="evidence" value="ECO:0007669"/>
    <property type="project" value="UniProtKB-SubCell"/>
</dbReference>